<dbReference type="HOGENOM" id="CLU_3097145_0_0_6"/>
<organism evidence="1 2">
    <name type="scientific">Citrobacter youngae ATCC 29220</name>
    <dbReference type="NCBI Taxonomy" id="500640"/>
    <lineage>
        <taxon>Bacteria</taxon>
        <taxon>Pseudomonadati</taxon>
        <taxon>Pseudomonadota</taxon>
        <taxon>Gammaproteobacteria</taxon>
        <taxon>Enterobacterales</taxon>
        <taxon>Enterobacteriaceae</taxon>
        <taxon>Citrobacter</taxon>
        <taxon>Citrobacter freundii complex</taxon>
    </lineage>
</organism>
<comment type="caution">
    <text evidence="1">The sequence shown here is derived from an EMBL/GenBank/DDBJ whole genome shotgun (WGS) entry which is preliminary data.</text>
</comment>
<dbReference type="Proteomes" id="UP000003880">
    <property type="component" value="Unassembled WGS sequence"/>
</dbReference>
<accession>D4BH85</accession>
<dbReference type="EMBL" id="ABWL02000021">
    <property type="protein sequence ID" value="EFE06835.1"/>
    <property type="molecule type" value="Genomic_DNA"/>
</dbReference>
<name>D4BH85_9ENTR</name>
<dbReference type="AlphaFoldDB" id="D4BH85"/>
<protein>
    <submittedName>
        <fullName evidence="1">Uncharacterized protein</fullName>
    </submittedName>
</protein>
<reference evidence="1 2" key="1">
    <citation type="submission" date="2010-02" db="EMBL/GenBank/DDBJ databases">
        <authorList>
            <person name="Weinstock G."/>
            <person name="Sodergren E."/>
            <person name="Clifton S."/>
            <person name="Fulton L."/>
            <person name="Fulton B."/>
            <person name="Courtney L."/>
            <person name="Fronick C."/>
            <person name="Harrison M."/>
            <person name="Strong C."/>
            <person name="Farmer C."/>
            <person name="Delahaunty K."/>
            <person name="Markovic C."/>
            <person name="Hall O."/>
            <person name="Minx P."/>
            <person name="Tomlinson C."/>
            <person name="Mitreva M."/>
            <person name="Nelson J."/>
            <person name="Hou S."/>
            <person name="Wollam A."/>
            <person name="Pepin K.H."/>
            <person name="Johnson M."/>
            <person name="Bhonagiri V."/>
            <person name="Zhang X."/>
            <person name="Suruliraj S."/>
            <person name="Warren W."/>
            <person name="Chinwalla A."/>
            <person name="Mardis E.R."/>
            <person name="Wilson R.K."/>
        </authorList>
    </citation>
    <scope>NUCLEOTIDE SEQUENCE [LARGE SCALE GENOMIC DNA]</scope>
    <source>
        <strain evidence="1 2">ATCC 29220</strain>
    </source>
</reference>
<gene>
    <name evidence="1" type="ORF">CIT292_09892</name>
</gene>
<evidence type="ECO:0000313" key="2">
    <source>
        <dbReference type="Proteomes" id="UP000003880"/>
    </source>
</evidence>
<proteinExistence type="predicted"/>
<evidence type="ECO:0000313" key="1">
    <source>
        <dbReference type="EMBL" id="EFE06835.1"/>
    </source>
</evidence>
<sequence length="51" mass="6245">MYFYKHFFLLTKSTALSIFAYRYCCHYVRRFNVSYLLRHGVSHLSSTFLQQ</sequence>